<keyword evidence="1" id="KW-0732">Signal</keyword>
<keyword evidence="3" id="KW-1185">Reference proteome</keyword>
<dbReference type="AlphaFoldDB" id="A0A6A4QT00"/>
<evidence type="ECO:0000256" key="1">
    <source>
        <dbReference type="SAM" id="SignalP"/>
    </source>
</evidence>
<gene>
    <name evidence="2" type="ORF">Lalb_Chr03g0032711</name>
</gene>
<accession>A0A6A4QT00</accession>
<reference evidence="3" key="1">
    <citation type="journal article" date="2020" name="Nat. Commun.">
        <title>Genome sequence of the cluster root forming white lupin.</title>
        <authorList>
            <person name="Hufnagel B."/>
            <person name="Marques A."/>
            <person name="Soriano A."/>
            <person name="Marques L."/>
            <person name="Divol F."/>
            <person name="Doumas P."/>
            <person name="Sallet E."/>
            <person name="Mancinotti D."/>
            <person name="Carrere S."/>
            <person name="Marande W."/>
            <person name="Arribat S."/>
            <person name="Keller J."/>
            <person name="Huneau C."/>
            <person name="Blein T."/>
            <person name="Aime D."/>
            <person name="Laguerre M."/>
            <person name="Taylor J."/>
            <person name="Schubert V."/>
            <person name="Nelson M."/>
            <person name="Geu-Flores F."/>
            <person name="Crespi M."/>
            <person name="Gallardo-Guerrero K."/>
            <person name="Delaux P.-M."/>
            <person name="Salse J."/>
            <person name="Berges H."/>
            <person name="Guyot R."/>
            <person name="Gouzy J."/>
            <person name="Peret B."/>
        </authorList>
    </citation>
    <scope>NUCLEOTIDE SEQUENCE [LARGE SCALE GENOMIC DNA]</scope>
    <source>
        <strain evidence="3">cv. Amiga</strain>
    </source>
</reference>
<comment type="caution">
    <text evidence="2">The sequence shown here is derived from an EMBL/GenBank/DDBJ whole genome shotgun (WGS) entry which is preliminary data.</text>
</comment>
<evidence type="ECO:0008006" key="4">
    <source>
        <dbReference type="Google" id="ProtNLM"/>
    </source>
</evidence>
<dbReference type="EMBL" id="WOCE01000003">
    <property type="protein sequence ID" value="KAE9617181.1"/>
    <property type="molecule type" value="Genomic_DNA"/>
</dbReference>
<evidence type="ECO:0000313" key="3">
    <source>
        <dbReference type="Proteomes" id="UP000447434"/>
    </source>
</evidence>
<organism evidence="2 3">
    <name type="scientific">Lupinus albus</name>
    <name type="common">White lupine</name>
    <name type="synonym">Lupinus termis</name>
    <dbReference type="NCBI Taxonomy" id="3870"/>
    <lineage>
        <taxon>Eukaryota</taxon>
        <taxon>Viridiplantae</taxon>
        <taxon>Streptophyta</taxon>
        <taxon>Embryophyta</taxon>
        <taxon>Tracheophyta</taxon>
        <taxon>Spermatophyta</taxon>
        <taxon>Magnoliopsida</taxon>
        <taxon>eudicotyledons</taxon>
        <taxon>Gunneridae</taxon>
        <taxon>Pentapetalae</taxon>
        <taxon>rosids</taxon>
        <taxon>fabids</taxon>
        <taxon>Fabales</taxon>
        <taxon>Fabaceae</taxon>
        <taxon>Papilionoideae</taxon>
        <taxon>50 kb inversion clade</taxon>
        <taxon>genistoids sensu lato</taxon>
        <taxon>core genistoids</taxon>
        <taxon>Genisteae</taxon>
        <taxon>Lupinus</taxon>
    </lineage>
</organism>
<protein>
    <recommendedName>
        <fullName evidence="4">Late nodulin</fullName>
    </recommendedName>
</protein>
<evidence type="ECO:0000313" key="2">
    <source>
        <dbReference type="EMBL" id="KAE9617181.1"/>
    </source>
</evidence>
<dbReference type="Proteomes" id="UP000447434">
    <property type="component" value="Chromosome 3"/>
</dbReference>
<sequence>MSLVKMMCFIVVLLVFSSGSRIEAKDQLMNFMDPPCKTYYDCPPCQCRNVKCPCCLCINYKCLCG</sequence>
<feature type="chain" id="PRO_5025672334" description="Late nodulin" evidence="1">
    <location>
        <begin position="20"/>
        <end position="65"/>
    </location>
</feature>
<feature type="signal peptide" evidence="1">
    <location>
        <begin position="1"/>
        <end position="19"/>
    </location>
</feature>
<name>A0A6A4QT00_LUPAL</name>
<proteinExistence type="predicted"/>